<dbReference type="RefSeq" id="WP_089273210.1">
    <property type="nucleotide sequence ID" value="NZ_FZOC01000002.1"/>
</dbReference>
<feature type="region of interest" description="Disordered" evidence="1">
    <location>
        <begin position="1"/>
        <end position="24"/>
    </location>
</feature>
<reference evidence="2 3" key="1">
    <citation type="submission" date="2017-06" db="EMBL/GenBank/DDBJ databases">
        <authorList>
            <person name="Kim H.J."/>
            <person name="Triplett B.A."/>
        </authorList>
    </citation>
    <scope>NUCLEOTIDE SEQUENCE [LARGE SCALE GENOMIC DNA]</scope>
    <source>
        <strain evidence="2 3">DSM 13116</strain>
    </source>
</reference>
<gene>
    <name evidence="2" type="ORF">SAMN04488503_1463</name>
</gene>
<dbReference type="EMBL" id="FZOC01000002">
    <property type="protein sequence ID" value="SNR81563.1"/>
    <property type="molecule type" value="Genomic_DNA"/>
</dbReference>
<sequence length="171" mass="18500">MAKRKAKEKPTDKAPVKMREMTPAEQARYEAYKVRKAATPEPLKYEEGETRDGVRQLVNRQDYPVGFEVSAMMAATGTVDLGAGTGLINQAGNAVPTYSDPVNHGNDIIARMTDIAPSDGLEGMLAAQMVTCHNAAMECMRRAHVGGQTPEGRKLNLTFCGPFSAHLHGPD</sequence>
<accession>A0A238ZFT0</accession>
<evidence type="ECO:0000313" key="3">
    <source>
        <dbReference type="Proteomes" id="UP000198324"/>
    </source>
</evidence>
<proteinExistence type="predicted"/>
<name>A0A238ZFT0_9BACT</name>
<dbReference type="AlphaFoldDB" id="A0A238ZFT0"/>
<organism evidence="2 3">
    <name type="scientific">Humidesulfovibrio mexicanus</name>
    <dbReference type="NCBI Taxonomy" id="147047"/>
    <lineage>
        <taxon>Bacteria</taxon>
        <taxon>Pseudomonadati</taxon>
        <taxon>Thermodesulfobacteriota</taxon>
        <taxon>Desulfovibrionia</taxon>
        <taxon>Desulfovibrionales</taxon>
        <taxon>Desulfovibrionaceae</taxon>
        <taxon>Humidesulfovibrio</taxon>
    </lineage>
</organism>
<dbReference type="OrthoDB" id="5647243at2"/>
<evidence type="ECO:0000313" key="2">
    <source>
        <dbReference type="EMBL" id="SNR81563.1"/>
    </source>
</evidence>
<dbReference type="Proteomes" id="UP000198324">
    <property type="component" value="Unassembled WGS sequence"/>
</dbReference>
<evidence type="ECO:0000256" key="1">
    <source>
        <dbReference type="SAM" id="MobiDB-lite"/>
    </source>
</evidence>
<keyword evidence="3" id="KW-1185">Reference proteome</keyword>
<protein>
    <submittedName>
        <fullName evidence="2">Uncharacterized protein</fullName>
    </submittedName>
</protein>
<feature type="compositionally biased region" description="Basic and acidic residues" evidence="1">
    <location>
        <begin position="8"/>
        <end position="24"/>
    </location>
</feature>